<keyword evidence="1" id="KW-0175">Coiled coil</keyword>
<dbReference type="OrthoDB" id="6622877at2759"/>
<dbReference type="EMBL" id="NEDP02003738">
    <property type="protein sequence ID" value="OWF48039.1"/>
    <property type="molecule type" value="Genomic_DNA"/>
</dbReference>
<feature type="region of interest" description="Disordered" evidence="2">
    <location>
        <begin position="126"/>
        <end position="147"/>
    </location>
</feature>
<dbReference type="GO" id="GO:0007005">
    <property type="term" value="P:mitochondrion organization"/>
    <property type="evidence" value="ECO:0007669"/>
    <property type="project" value="InterPro"/>
</dbReference>
<name>A0A210QH62_MIZYE</name>
<feature type="coiled-coil region" evidence="1">
    <location>
        <begin position="535"/>
        <end position="569"/>
    </location>
</feature>
<evidence type="ECO:0000256" key="2">
    <source>
        <dbReference type="SAM" id="MobiDB-lite"/>
    </source>
</evidence>
<evidence type="ECO:0000313" key="4">
    <source>
        <dbReference type="Proteomes" id="UP000242188"/>
    </source>
</evidence>
<dbReference type="GO" id="GO:0007268">
    <property type="term" value="P:chemical synaptic transmission"/>
    <property type="evidence" value="ECO:0007669"/>
    <property type="project" value="InterPro"/>
</dbReference>
<feature type="compositionally biased region" description="Basic and acidic residues" evidence="2">
    <location>
        <begin position="201"/>
        <end position="210"/>
    </location>
</feature>
<dbReference type="GO" id="GO:0097539">
    <property type="term" value="C:ciliary transition fiber"/>
    <property type="evidence" value="ECO:0007669"/>
    <property type="project" value="TreeGrafter"/>
</dbReference>
<feature type="coiled-coil region" evidence="1">
    <location>
        <begin position="735"/>
        <end position="783"/>
    </location>
</feature>
<feature type="compositionally biased region" description="Polar residues" evidence="2">
    <location>
        <begin position="179"/>
        <end position="199"/>
    </location>
</feature>
<dbReference type="GO" id="GO:0045202">
    <property type="term" value="C:synapse"/>
    <property type="evidence" value="ECO:0007669"/>
    <property type="project" value="GOC"/>
</dbReference>
<dbReference type="GO" id="GO:0005814">
    <property type="term" value="C:centriole"/>
    <property type="evidence" value="ECO:0007669"/>
    <property type="project" value="InterPro"/>
</dbReference>
<evidence type="ECO:0000313" key="3">
    <source>
        <dbReference type="EMBL" id="OWF48039.1"/>
    </source>
</evidence>
<proteinExistence type="predicted"/>
<feature type="region of interest" description="Disordered" evidence="2">
    <location>
        <begin position="1"/>
        <end position="28"/>
    </location>
</feature>
<organism evidence="3 4">
    <name type="scientific">Mizuhopecten yessoensis</name>
    <name type="common">Japanese scallop</name>
    <name type="synonym">Patinopecten yessoensis</name>
    <dbReference type="NCBI Taxonomy" id="6573"/>
    <lineage>
        <taxon>Eukaryota</taxon>
        <taxon>Metazoa</taxon>
        <taxon>Spiralia</taxon>
        <taxon>Lophotrochozoa</taxon>
        <taxon>Mollusca</taxon>
        <taxon>Bivalvia</taxon>
        <taxon>Autobranchia</taxon>
        <taxon>Pteriomorphia</taxon>
        <taxon>Pectinida</taxon>
        <taxon>Pectinoidea</taxon>
        <taxon>Pectinidae</taxon>
        <taxon>Mizuhopecten</taxon>
    </lineage>
</organism>
<feature type="coiled-coil region" evidence="1">
    <location>
        <begin position="594"/>
        <end position="663"/>
    </location>
</feature>
<evidence type="ECO:0000256" key="1">
    <source>
        <dbReference type="SAM" id="Coils"/>
    </source>
</evidence>
<dbReference type="InterPro" id="IPR033545">
    <property type="entry name" value="CEP89"/>
</dbReference>
<dbReference type="PANTHER" id="PTHR36170:SF1">
    <property type="entry name" value="CENTROSOMAL PROTEIN OF 89 KDA"/>
    <property type="match status" value="1"/>
</dbReference>
<gene>
    <name evidence="3" type="ORF">KP79_PYT13952</name>
</gene>
<reference evidence="3 4" key="1">
    <citation type="journal article" date="2017" name="Nat. Ecol. Evol.">
        <title>Scallop genome provides insights into evolution of bilaterian karyotype and development.</title>
        <authorList>
            <person name="Wang S."/>
            <person name="Zhang J."/>
            <person name="Jiao W."/>
            <person name="Li J."/>
            <person name="Xun X."/>
            <person name="Sun Y."/>
            <person name="Guo X."/>
            <person name="Huan P."/>
            <person name="Dong B."/>
            <person name="Zhang L."/>
            <person name="Hu X."/>
            <person name="Sun X."/>
            <person name="Wang J."/>
            <person name="Zhao C."/>
            <person name="Wang Y."/>
            <person name="Wang D."/>
            <person name="Huang X."/>
            <person name="Wang R."/>
            <person name="Lv J."/>
            <person name="Li Y."/>
            <person name="Zhang Z."/>
            <person name="Liu B."/>
            <person name="Lu W."/>
            <person name="Hui Y."/>
            <person name="Liang J."/>
            <person name="Zhou Z."/>
            <person name="Hou R."/>
            <person name="Li X."/>
            <person name="Liu Y."/>
            <person name="Li H."/>
            <person name="Ning X."/>
            <person name="Lin Y."/>
            <person name="Zhao L."/>
            <person name="Xing Q."/>
            <person name="Dou J."/>
            <person name="Li Y."/>
            <person name="Mao J."/>
            <person name="Guo H."/>
            <person name="Dou H."/>
            <person name="Li T."/>
            <person name="Mu C."/>
            <person name="Jiang W."/>
            <person name="Fu Q."/>
            <person name="Fu X."/>
            <person name="Miao Y."/>
            <person name="Liu J."/>
            <person name="Yu Q."/>
            <person name="Li R."/>
            <person name="Liao H."/>
            <person name="Li X."/>
            <person name="Kong Y."/>
            <person name="Jiang Z."/>
            <person name="Chourrout D."/>
            <person name="Li R."/>
            <person name="Bao Z."/>
        </authorList>
    </citation>
    <scope>NUCLEOTIDE SEQUENCE [LARGE SCALE GENOMIC DNA]</scope>
    <source>
        <strain evidence="3 4">PY_sf001</strain>
    </source>
</reference>
<accession>A0A210QH62</accession>
<feature type="compositionally biased region" description="Basic residues" evidence="2">
    <location>
        <begin position="1"/>
        <end position="11"/>
    </location>
</feature>
<dbReference type="GO" id="GO:0060271">
    <property type="term" value="P:cilium assembly"/>
    <property type="evidence" value="ECO:0007669"/>
    <property type="project" value="InterPro"/>
</dbReference>
<dbReference type="Proteomes" id="UP000242188">
    <property type="component" value="Unassembled WGS sequence"/>
</dbReference>
<dbReference type="STRING" id="6573.A0A210QH62"/>
<keyword evidence="4" id="KW-1185">Reference proteome</keyword>
<sequence length="836" mass="94690">MAGKRGKKKKNVRDMERQESQTGLGITFEEKGTVSAGLLPSVAFMAVPKTPPPATPPGTLPGLAMTTGVLNSSLIGKMLKQHQQQQQPGIEDPLSDPESSLYDYQMMEEAGYSSVEFRGGARKRISYTDREKAPTPPLGSREHAVDDEGGDRMYHILESQEAQKDIYAMPNKTRRGKGSQLSAEKSLEGQSLQRTSQQVREAMRAVRDMDSDSDDVVQETVTKVTIEHPQSAAPQRGRGSEREPSIKEDSIHETSVKSARLSARKNQSPLRGEGSQRKIHLINEEAQTGDSLMGPTPHIKGSMSHRSLMSGSNTARSVDELTRSLEGENVLLRSRNEDLEGEVHSLQKVSEALDKGDREMASNLLLKKQLHDMKEENNTLKSSVHRLSVELSSYQAKYRTIQPGEKAGEMLGLPDNGPIPSWLINVQYLSPLFMAYDDRLREKDNIVIHYQGELEKLRIQAEDIIIENQQLHKKLDHAVKRGPIDVTEWDQLKDNAKLVLEENQNLLEQIDVKDQKARDMHQAHVREVSKLSKQLVLVKAEKTEVDQEMEDLRKKYKDTKNKLDALMLETPDKSTAQDYINTIADLKRSVVEKEEGHKDEMDSLKIKLQAVQGERKAQSARFVGLAAENKRVQAEMKAMQKAVRKAQSKIMYLQKAVEQSENKEYTVQEQLANIIRVAEKAAFERDTYAKVAREQENETKKAVNKLLSGNVSKGKMEEKLKLYKMKAAAKLNTVAGRLKEQDVNFTNQKKEYEREINHLRMLVSEKEKIINNVVDDKKDVEEELEVMWRSANTENERMKDVLRHSMKKLRKHEGLSEAIDSSEKRELIYLSSDGED</sequence>
<feature type="compositionally biased region" description="Basic and acidic residues" evidence="2">
    <location>
        <begin position="238"/>
        <end position="255"/>
    </location>
</feature>
<feature type="region of interest" description="Disordered" evidence="2">
    <location>
        <begin position="160"/>
        <end position="275"/>
    </location>
</feature>
<feature type="coiled-coil region" evidence="1">
    <location>
        <begin position="454"/>
        <end position="509"/>
    </location>
</feature>
<protein>
    <submittedName>
        <fullName evidence="3">Centrosomal protein of 89 kDa</fullName>
    </submittedName>
</protein>
<comment type="caution">
    <text evidence="3">The sequence shown here is derived from an EMBL/GenBank/DDBJ whole genome shotgun (WGS) entry which is preliminary data.</text>
</comment>
<dbReference type="PANTHER" id="PTHR36170">
    <property type="entry name" value="CENTROSOMAL PROTEIN OF 89 KDA"/>
    <property type="match status" value="1"/>
</dbReference>
<dbReference type="AlphaFoldDB" id="A0A210QH62"/>